<dbReference type="RefSeq" id="YP_009304664.1">
    <property type="nucleotide sequence ID" value="NC_031279.1"/>
</dbReference>
<name>A0A127KPL4_9CAUD</name>
<proteinExistence type="predicted"/>
<protein>
    <recommendedName>
        <fullName evidence="1">Glycine-rich domain-containing protein</fullName>
    </recommendedName>
</protein>
<gene>
    <name evidence="2" type="primary">8</name>
    <name evidence="2" type="ORF">SEA_BACTOBUSTER_8</name>
</gene>
<reference evidence="2 3" key="1">
    <citation type="submission" date="2016-01" db="EMBL/GenBank/DDBJ databases">
        <authorList>
            <person name="Azorlibu D.M."/>
            <person name="Coomans R.J."/>
            <person name="Hopkins-Harrington C.T."/>
            <person name="Hosea K."/>
            <person name="Jones K.D."/>
            <person name="Kitt M."/>
            <person name="Mann S.N."/>
            <person name="Newman R.H."/>
            <person name="Owens D.L."/>
            <person name="Parson C.D."/>
            <person name="Robinson T.D."/>
            <person name="Salters I.D."/>
            <person name="Stadler E.K."/>
            <person name="Tran L.N."/>
            <person name="Williams K.L."/>
            <person name="Bradley K.W."/>
            <person name="Asai D.J."/>
            <person name="Bowman C.A."/>
            <person name="Russell D.A."/>
            <person name="Pope W.H."/>
            <person name="Jacobs-Sera D."/>
            <person name="Hendrix R.W."/>
            <person name="Hatfull G.F."/>
        </authorList>
    </citation>
    <scope>NUCLEOTIDE SEQUENCE [LARGE SCALE GENOMIC DNA]</scope>
</reference>
<evidence type="ECO:0000313" key="2">
    <source>
        <dbReference type="EMBL" id="AMO43976.1"/>
    </source>
</evidence>
<evidence type="ECO:0000313" key="3">
    <source>
        <dbReference type="Proteomes" id="UP000202432"/>
    </source>
</evidence>
<dbReference type="Proteomes" id="UP000202432">
    <property type="component" value="Segment"/>
</dbReference>
<dbReference type="OrthoDB" id="17155at10239"/>
<feature type="domain" description="Glycine-rich" evidence="1">
    <location>
        <begin position="42"/>
        <end position="219"/>
    </location>
</feature>
<dbReference type="EMBL" id="KU568494">
    <property type="protein sequence ID" value="AMO43976.1"/>
    <property type="molecule type" value="Genomic_DNA"/>
</dbReference>
<sequence length="220" mass="21319">MPVRIGDATPSSLRFGDLTATKAYLGDVLVFPAFVVVSQTFTTTWTFNIPAECAFIDIVLLGGGGGGSSGNIAVSPGEGGDAGKWLTVTLERGVDIPWSATQITGTIGAGGKGGIGGWVPINGNNGGNTVATIAGVGSVTALGGDGGNLQWNSGNRAGKGPGTIEYNGIPYVGATNTGNSAANGNTPGGGGGGGNAGAGFVPAGSGGDGARGQAWCRAYV</sequence>
<accession>A0A127KPL4</accession>
<organism evidence="2 3">
    <name type="scientific">Mycobacterium phage Bactobuster</name>
    <dbReference type="NCBI Taxonomy" id="1784956"/>
    <lineage>
        <taxon>Viruses</taxon>
        <taxon>Duplodnaviria</taxon>
        <taxon>Heunggongvirae</taxon>
        <taxon>Uroviricota</taxon>
        <taxon>Caudoviricetes</taxon>
        <taxon>Pukovnikvirus</taxon>
        <taxon>Pukovnikvirus bactobuster</taxon>
    </lineage>
</organism>
<dbReference type="GeneID" id="29126729"/>
<evidence type="ECO:0000259" key="1">
    <source>
        <dbReference type="Pfam" id="PF21722"/>
    </source>
</evidence>
<dbReference type="InterPro" id="IPR049304">
    <property type="entry name" value="Gly_rich_dom"/>
</dbReference>
<dbReference type="Pfam" id="PF21722">
    <property type="entry name" value="Gly_rich_2"/>
    <property type="match status" value="1"/>
</dbReference>
<keyword evidence="3" id="KW-1185">Reference proteome</keyword>
<dbReference type="KEGG" id="vg:29126729"/>